<name>A0ABS9SSL9_9ACTN</name>
<accession>A0ABS9SSL9</accession>
<dbReference type="Gene3D" id="3.40.1280.10">
    <property type="match status" value="1"/>
</dbReference>
<dbReference type="EMBL" id="JAKWJU010000002">
    <property type="protein sequence ID" value="MCH6159272.1"/>
    <property type="molecule type" value="Genomic_DNA"/>
</dbReference>
<dbReference type="InterPro" id="IPR013123">
    <property type="entry name" value="SpoU_subst-bd"/>
</dbReference>
<dbReference type="Gene3D" id="3.30.1330.30">
    <property type="match status" value="1"/>
</dbReference>
<feature type="domain" description="RNA 2-O ribose methyltransferase substrate binding" evidence="5">
    <location>
        <begin position="41"/>
        <end position="133"/>
    </location>
</feature>
<dbReference type="InterPro" id="IPR051259">
    <property type="entry name" value="rRNA_Methyltransferase"/>
</dbReference>
<reference evidence="6" key="1">
    <citation type="submission" date="2022-03" db="EMBL/GenBank/DDBJ databases">
        <authorList>
            <person name="Santos J.D.N."/>
            <person name="Kallscheuer N."/>
            <person name="Jogler C."/>
            <person name="Lage O.M."/>
        </authorList>
    </citation>
    <scope>NUCLEOTIDE SEQUENCE</scope>
    <source>
        <strain evidence="6">M600PL45_2</strain>
    </source>
</reference>
<dbReference type="SMART" id="SM00967">
    <property type="entry name" value="SpoU_sub_bind"/>
    <property type="match status" value="1"/>
</dbReference>
<dbReference type="GO" id="GO:0008168">
    <property type="term" value="F:methyltransferase activity"/>
    <property type="evidence" value="ECO:0007669"/>
    <property type="project" value="UniProtKB-KW"/>
</dbReference>
<evidence type="ECO:0000256" key="4">
    <source>
        <dbReference type="SAM" id="MobiDB-lite"/>
    </source>
</evidence>
<dbReference type="SUPFAM" id="SSF55315">
    <property type="entry name" value="L30e-like"/>
    <property type="match status" value="1"/>
</dbReference>
<dbReference type="Pfam" id="PF08032">
    <property type="entry name" value="SpoU_sub_bind"/>
    <property type="match status" value="1"/>
</dbReference>
<dbReference type="SUPFAM" id="SSF75217">
    <property type="entry name" value="alpha/beta knot"/>
    <property type="match status" value="1"/>
</dbReference>
<evidence type="ECO:0000259" key="5">
    <source>
        <dbReference type="SMART" id="SM00967"/>
    </source>
</evidence>
<gene>
    <name evidence="6" type="ORF">MMA15_02200</name>
</gene>
<organism evidence="6 7">
    <name type="scientific">Streptomyces marispadix</name>
    <dbReference type="NCBI Taxonomy" id="2922868"/>
    <lineage>
        <taxon>Bacteria</taxon>
        <taxon>Bacillati</taxon>
        <taxon>Actinomycetota</taxon>
        <taxon>Actinomycetes</taxon>
        <taxon>Kitasatosporales</taxon>
        <taxon>Streptomycetaceae</taxon>
        <taxon>Streptomyces</taxon>
    </lineage>
</organism>
<keyword evidence="7" id="KW-1185">Reference proteome</keyword>
<reference evidence="6" key="2">
    <citation type="journal article" date="2023" name="Int. J. Syst. Evol. Microbiol.">
        <title>Streptomyces marispadix sp. nov., isolated from marine beach sediment of the Northern Coast of Portugal.</title>
        <authorList>
            <person name="dos Santos J.D.N."/>
            <person name="Vitorino I.R."/>
            <person name="Kallscheuer N."/>
            <person name="Srivastava A."/>
            <person name="Krautwurst S."/>
            <person name="Marz M."/>
            <person name="Jogler C."/>
            <person name="Lobo Da Cunha A."/>
            <person name="Catita J."/>
            <person name="Goncalves H."/>
            <person name="Gonzalez I."/>
            <person name="Reyes F."/>
            <person name="Lage O.M."/>
        </authorList>
    </citation>
    <scope>NUCLEOTIDE SEQUENCE</scope>
    <source>
        <strain evidence="6">M600PL45_2</strain>
    </source>
</reference>
<dbReference type="Pfam" id="PF00588">
    <property type="entry name" value="SpoU_methylase"/>
    <property type="match status" value="1"/>
</dbReference>
<dbReference type="InterPro" id="IPR029026">
    <property type="entry name" value="tRNA_m1G_MTases_N"/>
</dbReference>
<dbReference type="GO" id="GO:0032259">
    <property type="term" value="P:methylation"/>
    <property type="evidence" value="ECO:0007669"/>
    <property type="project" value="UniProtKB-KW"/>
</dbReference>
<evidence type="ECO:0000256" key="2">
    <source>
        <dbReference type="ARBA" id="ARBA00022603"/>
    </source>
</evidence>
<keyword evidence="2 6" id="KW-0489">Methyltransferase</keyword>
<sequence length="309" mass="31566">MGTPDPDPIHGTDPISPRSARVAAARRLVRRNFRAKDRRFLAEGPQAVREAVGAVVGGGCADGGSGGGPHAAPSALVELFATAEAAGRHPEILCGARESGARVHLADPQTLDGIAQTVSPQGLVGVCRFTDSPLEEVLAARPRLVAVLAHVRDPGNAGTVLRCADAAGADAVILTDASVDLYNPKTVRASAGSLFHLPVAVGVPVAEAAEGLRGAGVRLLAADGAGERDLDDELDEGAMSGPTGWIFGNEAWGLPEETRALADEVVRVPIHGRAESLNLATAAAVCLYASARAQRSAGRRREGSGGDGT</sequence>
<dbReference type="CDD" id="cd18095">
    <property type="entry name" value="SpoU-like_rRNA-MTase"/>
    <property type="match status" value="1"/>
</dbReference>
<feature type="region of interest" description="Disordered" evidence="4">
    <location>
        <begin position="1"/>
        <end position="21"/>
    </location>
</feature>
<evidence type="ECO:0000313" key="6">
    <source>
        <dbReference type="EMBL" id="MCH6159272.1"/>
    </source>
</evidence>
<dbReference type="InterPro" id="IPR029028">
    <property type="entry name" value="Alpha/beta_knot_MTases"/>
</dbReference>
<dbReference type="PANTHER" id="PTHR43191">
    <property type="entry name" value="RRNA METHYLTRANSFERASE 3"/>
    <property type="match status" value="1"/>
</dbReference>
<protein>
    <submittedName>
        <fullName evidence="6">RNA methyltransferase</fullName>
    </submittedName>
</protein>
<evidence type="ECO:0000256" key="1">
    <source>
        <dbReference type="ARBA" id="ARBA00007228"/>
    </source>
</evidence>
<keyword evidence="3" id="KW-0808">Transferase</keyword>
<proteinExistence type="inferred from homology"/>
<evidence type="ECO:0000256" key="3">
    <source>
        <dbReference type="ARBA" id="ARBA00022679"/>
    </source>
</evidence>
<comment type="caution">
    <text evidence="6">The sequence shown here is derived from an EMBL/GenBank/DDBJ whole genome shotgun (WGS) entry which is preliminary data.</text>
</comment>
<dbReference type="InterPro" id="IPR029064">
    <property type="entry name" value="Ribosomal_eL30-like_sf"/>
</dbReference>
<comment type="similarity">
    <text evidence="1">Belongs to the class IV-like SAM-binding methyltransferase superfamily. RNA methyltransferase TrmH family.</text>
</comment>
<evidence type="ECO:0000313" key="7">
    <source>
        <dbReference type="Proteomes" id="UP001166784"/>
    </source>
</evidence>
<dbReference type="InterPro" id="IPR001537">
    <property type="entry name" value="SpoU_MeTrfase"/>
</dbReference>
<dbReference type="PANTHER" id="PTHR43191:SF2">
    <property type="entry name" value="RRNA METHYLTRANSFERASE 3, MITOCHONDRIAL"/>
    <property type="match status" value="1"/>
</dbReference>
<dbReference type="Proteomes" id="UP001166784">
    <property type="component" value="Unassembled WGS sequence"/>
</dbReference>
<dbReference type="RefSeq" id="WP_241057241.1">
    <property type="nucleotide sequence ID" value="NZ_JAKWJU010000002.1"/>
</dbReference>